<dbReference type="SFLD" id="SFLDG00358">
    <property type="entry name" value="Main_(cytGST)"/>
    <property type="match status" value="1"/>
</dbReference>
<dbReference type="Pfam" id="PF02798">
    <property type="entry name" value="GST_N"/>
    <property type="match status" value="1"/>
</dbReference>
<dbReference type="CDD" id="cd03048">
    <property type="entry name" value="GST_N_Ure2p_like"/>
    <property type="match status" value="1"/>
</dbReference>
<name>A0AAE3G6U8_9GAMM</name>
<dbReference type="InterPro" id="IPR010987">
    <property type="entry name" value="Glutathione-S-Trfase_C-like"/>
</dbReference>
<evidence type="ECO:0000259" key="4">
    <source>
        <dbReference type="PROSITE" id="PS50405"/>
    </source>
</evidence>
<reference evidence="5" key="1">
    <citation type="submission" date="2022-03" db="EMBL/GenBank/DDBJ databases">
        <title>Genomic Encyclopedia of Type Strains, Phase III (KMG-III): the genomes of soil and plant-associated and newly described type strains.</title>
        <authorList>
            <person name="Whitman W."/>
        </authorList>
    </citation>
    <scope>NUCLEOTIDE SEQUENCE</scope>
    <source>
        <strain evidence="5">ANL 6-2</strain>
    </source>
</reference>
<evidence type="ECO:0000313" key="6">
    <source>
        <dbReference type="Proteomes" id="UP001205843"/>
    </source>
</evidence>
<proteinExistence type="inferred from homology"/>
<keyword evidence="6" id="KW-1185">Reference proteome</keyword>
<dbReference type="InterPro" id="IPR004045">
    <property type="entry name" value="Glutathione_S-Trfase_N"/>
</dbReference>
<protein>
    <submittedName>
        <fullName evidence="5">GST-like protein</fullName>
        <ecNumber evidence="5">1.8.4.-</ecNumber>
    </submittedName>
</protein>
<evidence type="ECO:0000259" key="3">
    <source>
        <dbReference type="PROSITE" id="PS50404"/>
    </source>
</evidence>
<dbReference type="SFLD" id="SFLDG01151">
    <property type="entry name" value="Main.2:_Nu-like"/>
    <property type="match status" value="1"/>
</dbReference>
<dbReference type="SUPFAM" id="SSF52833">
    <property type="entry name" value="Thioredoxin-like"/>
    <property type="match status" value="1"/>
</dbReference>
<dbReference type="PANTHER" id="PTHR44051">
    <property type="entry name" value="GLUTATHIONE S-TRANSFERASE-RELATED"/>
    <property type="match status" value="1"/>
</dbReference>
<evidence type="ECO:0000313" key="5">
    <source>
        <dbReference type="EMBL" id="MCP1676749.1"/>
    </source>
</evidence>
<evidence type="ECO:0000256" key="1">
    <source>
        <dbReference type="RuleBase" id="RU003494"/>
    </source>
</evidence>
<dbReference type="AlphaFoldDB" id="A0AAE3G6U8"/>
<feature type="domain" description="GST N-terminal" evidence="3">
    <location>
        <begin position="1"/>
        <end position="85"/>
    </location>
</feature>
<gene>
    <name evidence="5" type="ORF">J2T57_003922</name>
</gene>
<dbReference type="PROSITE" id="PS50404">
    <property type="entry name" value="GST_NTER"/>
    <property type="match status" value="1"/>
</dbReference>
<sequence length="227" mass="26529">MIDFYYWPTPNGWKVSIMLEECGLDYRMIPVNIGKGDQFKPEFLRISPNNRIPAIVDFDVPGEPLPVFEAGAILIHLAGKTERFHPTDARARKEMLEWLFWQTGNLGPMAGQVSHFVNYAEGEHTYSRERYSREYNRCLAVLERRLADREYLLGDTYSIADMAAWPWVLIAKPLGQTLEEFPNVRRWRQTIKERPAVRAGVDLGKEYRRQAPPDEEERRILFGQDKR</sequence>
<feature type="region of interest" description="Disordered" evidence="2">
    <location>
        <begin position="203"/>
        <end position="227"/>
    </location>
</feature>
<dbReference type="SUPFAM" id="SSF47616">
    <property type="entry name" value="GST C-terminal domain-like"/>
    <property type="match status" value="1"/>
</dbReference>
<dbReference type="InterPro" id="IPR036249">
    <property type="entry name" value="Thioredoxin-like_sf"/>
</dbReference>
<accession>A0AAE3G6U8</accession>
<dbReference type="PANTHER" id="PTHR44051:SF19">
    <property type="entry name" value="DISULFIDE-BOND OXIDOREDUCTASE YFCG"/>
    <property type="match status" value="1"/>
</dbReference>
<dbReference type="GO" id="GO:0016491">
    <property type="term" value="F:oxidoreductase activity"/>
    <property type="evidence" value="ECO:0007669"/>
    <property type="project" value="UniProtKB-KW"/>
</dbReference>
<dbReference type="Proteomes" id="UP001205843">
    <property type="component" value="Unassembled WGS sequence"/>
</dbReference>
<keyword evidence="5" id="KW-0560">Oxidoreductase</keyword>
<comment type="similarity">
    <text evidence="1">Belongs to the GST superfamily.</text>
</comment>
<dbReference type="Gene3D" id="3.40.30.10">
    <property type="entry name" value="Glutaredoxin"/>
    <property type="match status" value="1"/>
</dbReference>
<dbReference type="InterPro" id="IPR040079">
    <property type="entry name" value="Glutathione_S-Trfase"/>
</dbReference>
<dbReference type="Pfam" id="PF00043">
    <property type="entry name" value="GST_C"/>
    <property type="match status" value="1"/>
</dbReference>
<comment type="caution">
    <text evidence="5">The sequence shown here is derived from an EMBL/GenBank/DDBJ whole genome shotgun (WGS) entry which is preliminary data.</text>
</comment>
<feature type="domain" description="GST C-terminal" evidence="4">
    <location>
        <begin position="88"/>
        <end position="213"/>
    </location>
</feature>
<dbReference type="PROSITE" id="PS50405">
    <property type="entry name" value="GST_CTER"/>
    <property type="match status" value="1"/>
</dbReference>
<dbReference type="RefSeq" id="WP_253483780.1">
    <property type="nucleotide sequence ID" value="NZ_JALJXV010000011.1"/>
</dbReference>
<organism evidence="5 6">
    <name type="scientific">Natronocella acetinitrilica</name>
    <dbReference type="NCBI Taxonomy" id="414046"/>
    <lineage>
        <taxon>Bacteria</taxon>
        <taxon>Pseudomonadati</taxon>
        <taxon>Pseudomonadota</taxon>
        <taxon>Gammaproteobacteria</taxon>
        <taxon>Chromatiales</taxon>
        <taxon>Ectothiorhodospiraceae</taxon>
        <taxon>Natronocella</taxon>
    </lineage>
</organism>
<dbReference type="InterPro" id="IPR036282">
    <property type="entry name" value="Glutathione-S-Trfase_C_sf"/>
</dbReference>
<dbReference type="InterPro" id="IPR004046">
    <property type="entry name" value="GST_C"/>
</dbReference>
<evidence type="ECO:0000256" key="2">
    <source>
        <dbReference type="SAM" id="MobiDB-lite"/>
    </source>
</evidence>
<dbReference type="Gene3D" id="1.20.1050.10">
    <property type="match status" value="1"/>
</dbReference>
<dbReference type="EMBL" id="JALJXV010000011">
    <property type="protein sequence ID" value="MCP1676749.1"/>
    <property type="molecule type" value="Genomic_DNA"/>
</dbReference>
<dbReference type="SFLD" id="SFLDS00019">
    <property type="entry name" value="Glutathione_Transferase_(cytos"/>
    <property type="match status" value="1"/>
</dbReference>
<dbReference type="EC" id="1.8.4.-" evidence="5"/>